<name>A0AAD5PE30_9FUNG</name>
<dbReference type="Pfam" id="PF10199">
    <property type="entry name" value="Adaptin_binding"/>
    <property type="match status" value="1"/>
</dbReference>
<keyword evidence="3" id="KW-1185">Reference proteome</keyword>
<dbReference type="PANTHER" id="PTHR14659:SF1">
    <property type="entry name" value="ALPHA- AND GAMMA-ADAPTIN-BINDING PROTEIN P34"/>
    <property type="match status" value="1"/>
</dbReference>
<feature type="compositionally biased region" description="Basic and acidic residues" evidence="1">
    <location>
        <begin position="225"/>
        <end position="242"/>
    </location>
</feature>
<dbReference type="InterPro" id="IPR019341">
    <property type="entry name" value="Alpha/Gamma-adaptin-bd_p34"/>
</dbReference>
<proteinExistence type="predicted"/>
<dbReference type="PANTHER" id="PTHR14659">
    <property type="entry name" value="ALPHA- AND GAMMA-ADAPTIN-BINDING PROTEIN P34"/>
    <property type="match status" value="1"/>
</dbReference>
<reference evidence="2" key="1">
    <citation type="journal article" date="2022" name="IScience">
        <title>Evolution of zygomycete secretomes and the origins of terrestrial fungal ecologies.</title>
        <authorList>
            <person name="Chang Y."/>
            <person name="Wang Y."/>
            <person name="Mondo S."/>
            <person name="Ahrendt S."/>
            <person name="Andreopoulos W."/>
            <person name="Barry K."/>
            <person name="Beard J."/>
            <person name="Benny G.L."/>
            <person name="Blankenship S."/>
            <person name="Bonito G."/>
            <person name="Cuomo C."/>
            <person name="Desiro A."/>
            <person name="Gervers K.A."/>
            <person name="Hundley H."/>
            <person name="Kuo A."/>
            <person name="LaButti K."/>
            <person name="Lang B.F."/>
            <person name="Lipzen A."/>
            <person name="O'Donnell K."/>
            <person name="Pangilinan J."/>
            <person name="Reynolds N."/>
            <person name="Sandor L."/>
            <person name="Smith M.E."/>
            <person name="Tsang A."/>
            <person name="Grigoriev I.V."/>
            <person name="Stajich J.E."/>
            <person name="Spatafora J.W."/>
        </authorList>
    </citation>
    <scope>NUCLEOTIDE SEQUENCE</scope>
    <source>
        <strain evidence="2">RSA 2281</strain>
    </source>
</reference>
<evidence type="ECO:0000313" key="3">
    <source>
        <dbReference type="Proteomes" id="UP001209540"/>
    </source>
</evidence>
<feature type="compositionally biased region" description="Acidic residues" evidence="1">
    <location>
        <begin position="243"/>
        <end position="255"/>
    </location>
</feature>
<dbReference type="AlphaFoldDB" id="A0AAD5PE30"/>
<accession>A0AAD5PE30</accession>
<comment type="caution">
    <text evidence="2">The sequence shown here is derived from an EMBL/GenBank/DDBJ whole genome shotgun (WGS) entry which is preliminary data.</text>
</comment>
<reference evidence="2" key="2">
    <citation type="submission" date="2023-02" db="EMBL/GenBank/DDBJ databases">
        <authorList>
            <consortium name="DOE Joint Genome Institute"/>
            <person name="Mondo S.J."/>
            <person name="Chang Y."/>
            <person name="Wang Y."/>
            <person name="Ahrendt S."/>
            <person name="Andreopoulos W."/>
            <person name="Barry K."/>
            <person name="Beard J."/>
            <person name="Benny G.L."/>
            <person name="Blankenship S."/>
            <person name="Bonito G."/>
            <person name="Cuomo C."/>
            <person name="Desiro A."/>
            <person name="Gervers K.A."/>
            <person name="Hundley H."/>
            <person name="Kuo A."/>
            <person name="LaButti K."/>
            <person name="Lang B.F."/>
            <person name="Lipzen A."/>
            <person name="O'Donnell K."/>
            <person name="Pangilinan J."/>
            <person name="Reynolds N."/>
            <person name="Sandor L."/>
            <person name="Smith M.W."/>
            <person name="Tsang A."/>
            <person name="Grigoriev I.V."/>
            <person name="Stajich J.E."/>
            <person name="Spatafora J.W."/>
        </authorList>
    </citation>
    <scope>NUCLEOTIDE SEQUENCE</scope>
    <source>
        <strain evidence="2">RSA 2281</strain>
    </source>
</reference>
<evidence type="ECO:0000313" key="2">
    <source>
        <dbReference type="EMBL" id="KAI9262399.1"/>
    </source>
</evidence>
<gene>
    <name evidence="2" type="ORF">BDA99DRAFT_482509</name>
</gene>
<protein>
    <submittedName>
        <fullName evidence="2">Uncharacterized protein</fullName>
    </submittedName>
</protein>
<dbReference type="Proteomes" id="UP001209540">
    <property type="component" value="Unassembled WGS sequence"/>
</dbReference>
<organism evidence="2 3">
    <name type="scientific">Phascolomyces articulosus</name>
    <dbReference type="NCBI Taxonomy" id="60185"/>
    <lineage>
        <taxon>Eukaryota</taxon>
        <taxon>Fungi</taxon>
        <taxon>Fungi incertae sedis</taxon>
        <taxon>Mucoromycota</taxon>
        <taxon>Mucoromycotina</taxon>
        <taxon>Mucoromycetes</taxon>
        <taxon>Mucorales</taxon>
        <taxon>Lichtheimiaceae</taxon>
        <taxon>Phascolomyces</taxon>
    </lineage>
</organism>
<evidence type="ECO:0000256" key="1">
    <source>
        <dbReference type="SAM" id="MobiDB-lite"/>
    </source>
</evidence>
<feature type="region of interest" description="Disordered" evidence="1">
    <location>
        <begin position="225"/>
        <end position="255"/>
    </location>
</feature>
<sequence length="319" mass="36502">MTSRRLLRNKILVVGNKDVDLVEFVKGIFKACEKELPQKHVDDELKKSEGKQSGITIPWVIDTKYYTASVDFWLDQVDGDPKVIEGYTNQDNAIGQVVDAFVYVFRKDKLSSFDGIKKWIPFLESCEPSIQMCVGHGEPKEDEDSDLGSIEDWCLDHQFEYVDLDEKTVEPLDKAGWDLAVDVLQTNLWDGMSQKESDGSSKNKEQETIYDDDDFYKELQMLSLQREKDDSSKKGQDKKGDNSFDDNDDFDDLDFEMPSQNEVRKMQEQLFASLDNEDGLDKAFETMQALREQGQNLPDEERRKLAAKVALSFAAQLGV</sequence>
<dbReference type="EMBL" id="JAIXMP010000014">
    <property type="protein sequence ID" value="KAI9262399.1"/>
    <property type="molecule type" value="Genomic_DNA"/>
</dbReference>
<dbReference type="Gene3D" id="3.40.50.11960">
    <property type="match status" value="1"/>
</dbReference>